<keyword evidence="5 6" id="KW-0472">Membrane</keyword>
<proteinExistence type="predicted"/>
<keyword evidence="9" id="KW-1185">Reference proteome</keyword>
<feature type="transmembrane region" description="Helical" evidence="6">
    <location>
        <begin position="157"/>
        <end position="178"/>
    </location>
</feature>
<evidence type="ECO:0000256" key="5">
    <source>
        <dbReference type="ARBA" id="ARBA00023136"/>
    </source>
</evidence>
<dbReference type="EMBL" id="BAABIC010000036">
    <property type="protein sequence ID" value="GAA4712887.1"/>
    <property type="molecule type" value="Genomic_DNA"/>
</dbReference>
<feature type="domain" description="Cytochrome c assembly protein" evidence="7">
    <location>
        <begin position="123"/>
        <end position="330"/>
    </location>
</feature>
<feature type="transmembrane region" description="Helical" evidence="6">
    <location>
        <begin position="13"/>
        <end position="31"/>
    </location>
</feature>
<evidence type="ECO:0000313" key="9">
    <source>
        <dbReference type="Proteomes" id="UP001500325"/>
    </source>
</evidence>
<evidence type="ECO:0000256" key="1">
    <source>
        <dbReference type="ARBA" id="ARBA00004141"/>
    </source>
</evidence>
<evidence type="ECO:0000259" key="7">
    <source>
        <dbReference type="Pfam" id="PF01578"/>
    </source>
</evidence>
<feature type="transmembrane region" description="Helical" evidence="6">
    <location>
        <begin position="128"/>
        <end position="145"/>
    </location>
</feature>
<feature type="transmembrane region" description="Helical" evidence="6">
    <location>
        <begin position="309"/>
        <end position="333"/>
    </location>
</feature>
<organism evidence="8 9">
    <name type="scientific">Pseudonocardia yuanmonensis</name>
    <dbReference type="NCBI Taxonomy" id="1095914"/>
    <lineage>
        <taxon>Bacteria</taxon>
        <taxon>Bacillati</taxon>
        <taxon>Actinomycetota</taxon>
        <taxon>Actinomycetes</taxon>
        <taxon>Pseudonocardiales</taxon>
        <taxon>Pseudonocardiaceae</taxon>
        <taxon>Pseudonocardia</taxon>
    </lineage>
</organism>
<comment type="subcellular location">
    <subcellularLocation>
        <location evidence="1">Membrane</location>
        <topology evidence="1">Multi-pass membrane protein</topology>
    </subcellularLocation>
</comment>
<dbReference type="Pfam" id="PF01578">
    <property type="entry name" value="Cytochrom_C_asm"/>
    <property type="match status" value="1"/>
</dbReference>
<keyword evidence="3" id="KW-0201">Cytochrome c-type biogenesis</keyword>
<keyword evidence="4 6" id="KW-1133">Transmembrane helix</keyword>
<protein>
    <submittedName>
        <fullName evidence="8">C-type cytochrome biogenesis protein CcsB</fullName>
    </submittedName>
</protein>
<keyword evidence="2 6" id="KW-0812">Transmembrane</keyword>
<feature type="transmembrane region" description="Helical" evidence="6">
    <location>
        <begin position="240"/>
        <end position="263"/>
    </location>
</feature>
<dbReference type="InterPro" id="IPR045062">
    <property type="entry name" value="Cyt_c_biogenesis_CcsA/CcmC"/>
</dbReference>
<feature type="transmembrane region" description="Helical" evidence="6">
    <location>
        <begin position="278"/>
        <end position="297"/>
    </location>
</feature>
<dbReference type="NCBIfam" id="TIGR03144">
    <property type="entry name" value="cytochr_II_ccsB"/>
    <property type="match status" value="1"/>
</dbReference>
<gene>
    <name evidence="8" type="primary">ccsB</name>
    <name evidence="8" type="ORF">GCM10023215_64670</name>
</gene>
<accession>A0ABP8XR21</accession>
<evidence type="ECO:0000256" key="3">
    <source>
        <dbReference type="ARBA" id="ARBA00022748"/>
    </source>
</evidence>
<dbReference type="PANTHER" id="PTHR30071:SF1">
    <property type="entry name" value="CYTOCHROME B_B6 PROTEIN-RELATED"/>
    <property type="match status" value="1"/>
</dbReference>
<dbReference type="RefSeq" id="WP_345384617.1">
    <property type="nucleotide sequence ID" value="NZ_BAABIC010000036.1"/>
</dbReference>
<comment type="caution">
    <text evidence="8">The sequence shown here is derived from an EMBL/GenBank/DDBJ whole genome shotgun (WGS) entry which is preliminary data.</text>
</comment>
<dbReference type="PANTHER" id="PTHR30071">
    <property type="entry name" value="HEME EXPORTER PROTEIN C"/>
    <property type="match status" value="1"/>
</dbReference>
<evidence type="ECO:0000256" key="4">
    <source>
        <dbReference type="ARBA" id="ARBA00022989"/>
    </source>
</evidence>
<dbReference type="Proteomes" id="UP001500325">
    <property type="component" value="Unassembled WGS sequence"/>
</dbReference>
<sequence length="336" mass="36196">MPVDPMLSEYSDLLFKGALTVYVLAMVFHAVEYVSSRTRGAVPEKVAHEPAAVGARGTGSADLGVVGEENADVPPPPVSARKAGRSRADRFGRMGVSLTILAVLLHLGSIVLRGLATERWPLGNMYEFTSAICLAAMVAWLVVLQRTAKRTRGLRKLGVFVLAPVLILMFLAGTVLYAQAAPVVPALRSYWLVVHVTTVTLASGLFVVPGVASILYLMKRSGKPAGFTAKLPEADVLDRLAYRVTVVAFPMYTFAVIAGAIWAEAAWGRFWGWDPKETVAFVAWVIYAAYLHARATAGWRHVGAAWINILGLAAIIFNLFFINMVVAGLHSYAGLG</sequence>
<feature type="transmembrane region" description="Helical" evidence="6">
    <location>
        <begin position="91"/>
        <end position="116"/>
    </location>
</feature>
<evidence type="ECO:0000313" key="8">
    <source>
        <dbReference type="EMBL" id="GAA4712887.1"/>
    </source>
</evidence>
<dbReference type="InterPro" id="IPR002541">
    <property type="entry name" value="Cyt_c_assembly"/>
</dbReference>
<reference evidence="9" key="1">
    <citation type="journal article" date="2019" name="Int. J. Syst. Evol. Microbiol.">
        <title>The Global Catalogue of Microorganisms (GCM) 10K type strain sequencing project: providing services to taxonomists for standard genome sequencing and annotation.</title>
        <authorList>
            <consortium name="The Broad Institute Genomics Platform"/>
            <consortium name="The Broad Institute Genome Sequencing Center for Infectious Disease"/>
            <person name="Wu L."/>
            <person name="Ma J."/>
        </authorList>
    </citation>
    <scope>NUCLEOTIDE SEQUENCE [LARGE SCALE GENOMIC DNA]</scope>
    <source>
        <strain evidence="9">JCM 18055</strain>
    </source>
</reference>
<feature type="transmembrane region" description="Helical" evidence="6">
    <location>
        <begin position="190"/>
        <end position="219"/>
    </location>
</feature>
<dbReference type="InterPro" id="IPR017562">
    <property type="entry name" value="Cyt_c_biogenesis_CcsA"/>
</dbReference>
<evidence type="ECO:0000256" key="6">
    <source>
        <dbReference type="SAM" id="Phobius"/>
    </source>
</evidence>
<name>A0ABP8XR21_9PSEU</name>
<evidence type="ECO:0000256" key="2">
    <source>
        <dbReference type="ARBA" id="ARBA00022692"/>
    </source>
</evidence>